<keyword evidence="3" id="KW-1003">Cell membrane</keyword>
<dbReference type="Proteomes" id="UP000664701">
    <property type="component" value="Chromosome"/>
</dbReference>
<evidence type="ECO:0000256" key="6">
    <source>
        <dbReference type="ARBA" id="ARBA00022989"/>
    </source>
</evidence>
<evidence type="ECO:0000256" key="3">
    <source>
        <dbReference type="ARBA" id="ARBA00022475"/>
    </source>
</evidence>
<dbReference type="Gene3D" id="3.30.700.10">
    <property type="entry name" value="Glycoprotein, Type 4 Pilin"/>
    <property type="match status" value="1"/>
</dbReference>
<sequence>MKKKLHEGFTLIEMMIVLLIVSILVMLFIPNLMQGKETVRKQGDSAVVKSVETQIDLFELENNRKMTEEDMTREIPAEQLKIYRAAQP</sequence>
<evidence type="ECO:0000256" key="8">
    <source>
        <dbReference type="ARBA" id="ARBA00023287"/>
    </source>
</evidence>
<keyword evidence="8" id="KW-0178">Competence</keyword>
<name>A0ABZ2SMK5_9ENTE</name>
<evidence type="ECO:0000256" key="5">
    <source>
        <dbReference type="ARBA" id="ARBA00022692"/>
    </source>
</evidence>
<proteinExistence type="inferred from homology"/>
<evidence type="ECO:0000256" key="9">
    <source>
        <dbReference type="ARBA" id="ARBA00043982"/>
    </source>
</evidence>
<evidence type="ECO:0000256" key="7">
    <source>
        <dbReference type="ARBA" id="ARBA00023136"/>
    </source>
</evidence>
<accession>A0ABZ2SMK5</accession>
<evidence type="ECO:0000256" key="1">
    <source>
        <dbReference type="ARBA" id="ARBA00004162"/>
    </source>
</evidence>
<dbReference type="Pfam" id="PF07963">
    <property type="entry name" value="N_methyl"/>
    <property type="match status" value="1"/>
</dbReference>
<evidence type="ECO:0000256" key="4">
    <source>
        <dbReference type="ARBA" id="ARBA00022481"/>
    </source>
</evidence>
<dbReference type="InterPro" id="IPR012902">
    <property type="entry name" value="N_methyl_site"/>
</dbReference>
<dbReference type="NCBIfam" id="TIGR02532">
    <property type="entry name" value="IV_pilin_GFxxxE"/>
    <property type="match status" value="1"/>
</dbReference>
<keyword evidence="6 10" id="KW-1133">Transmembrane helix</keyword>
<gene>
    <name evidence="11" type="ORF">DOK78_000831</name>
</gene>
<evidence type="ECO:0000256" key="2">
    <source>
        <dbReference type="ARBA" id="ARBA00004241"/>
    </source>
</evidence>
<organism evidence="11 12">
    <name type="scientific">Candidatus Enterococcus lowellii</name>
    <dbReference type="NCBI Taxonomy" id="2230877"/>
    <lineage>
        <taxon>Bacteria</taxon>
        <taxon>Bacillati</taxon>
        <taxon>Bacillota</taxon>
        <taxon>Bacilli</taxon>
        <taxon>Lactobacillales</taxon>
        <taxon>Enterococcaceae</taxon>
        <taxon>Enterococcus</taxon>
    </lineage>
</organism>
<protein>
    <submittedName>
        <fullName evidence="11">Competence protein ComGC</fullName>
    </submittedName>
</protein>
<keyword evidence="5 10" id="KW-0812">Transmembrane</keyword>
<keyword evidence="7 10" id="KW-0472">Membrane</keyword>
<dbReference type="InterPro" id="IPR045584">
    <property type="entry name" value="Pilin-like"/>
</dbReference>
<comment type="similarity">
    <text evidence="9">Belongs to the ComGC family.</text>
</comment>
<dbReference type="RefSeq" id="WP_207942527.1">
    <property type="nucleotide sequence ID" value="NZ_CP147251.1"/>
</dbReference>
<keyword evidence="12" id="KW-1185">Reference proteome</keyword>
<dbReference type="EMBL" id="CP147251">
    <property type="protein sequence ID" value="WYJ76205.1"/>
    <property type="molecule type" value="Genomic_DNA"/>
</dbReference>
<dbReference type="InterPro" id="IPR016940">
    <property type="entry name" value="ComGC"/>
</dbReference>
<reference evidence="11 12" key="2">
    <citation type="submission" date="2024-03" db="EMBL/GenBank/DDBJ databases">
        <title>The Genome Sequence of Enterococcus sp. DIV2402.</title>
        <authorList>
            <consortium name="The Broad Institute Genomics Platform"/>
            <consortium name="The Broad Institute Microbial Omics Core"/>
            <consortium name="The Broad Institute Genomic Center for Infectious Diseases"/>
            <person name="Earl A."/>
            <person name="Manson A."/>
            <person name="Gilmore M."/>
            <person name="Schwartman J."/>
            <person name="Shea T."/>
            <person name="Abouelleil A."/>
            <person name="Cao P."/>
            <person name="Chapman S."/>
            <person name="Cusick C."/>
            <person name="Young S."/>
            <person name="Neafsey D."/>
            <person name="Nusbaum C."/>
            <person name="Birren B."/>
        </authorList>
    </citation>
    <scope>NUCLEOTIDE SEQUENCE [LARGE SCALE GENOMIC DNA]</scope>
    <source>
        <strain evidence="11 12">DIV2402</strain>
    </source>
</reference>
<dbReference type="PROSITE" id="PS00409">
    <property type="entry name" value="PROKAR_NTER_METHYL"/>
    <property type="match status" value="1"/>
</dbReference>
<dbReference type="NCBIfam" id="NF040999">
    <property type="entry name" value="pilin_ComGC"/>
    <property type="match status" value="1"/>
</dbReference>
<reference evidence="11 12" key="1">
    <citation type="submission" date="2021-03" db="EMBL/GenBank/DDBJ databases">
        <authorList>
            <person name="Gilmore M.S."/>
            <person name="Schwartzman J."/>
            <person name="Van Tyne D."/>
            <person name="Martin M."/>
            <person name="Earl A.M."/>
            <person name="Manson A.L."/>
            <person name="Straub T."/>
            <person name="Salamzade R."/>
            <person name="Saavedra J."/>
            <person name="Lebreton F."/>
            <person name="Prichula J."/>
            <person name="Schaufler K."/>
            <person name="Gaca A."/>
            <person name="Sgardioli B."/>
            <person name="Wagenaar J."/>
            <person name="Strong T."/>
        </authorList>
    </citation>
    <scope>NUCLEOTIDE SEQUENCE [LARGE SCALE GENOMIC DNA]</scope>
    <source>
        <strain evidence="11 12">DIV2402</strain>
    </source>
</reference>
<dbReference type="InterPro" id="IPR000983">
    <property type="entry name" value="Bac_GSPG_pilin"/>
</dbReference>
<evidence type="ECO:0000313" key="12">
    <source>
        <dbReference type="Proteomes" id="UP000664701"/>
    </source>
</evidence>
<evidence type="ECO:0000256" key="10">
    <source>
        <dbReference type="SAM" id="Phobius"/>
    </source>
</evidence>
<evidence type="ECO:0000313" key="11">
    <source>
        <dbReference type="EMBL" id="WYJ76205.1"/>
    </source>
</evidence>
<keyword evidence="4" id="KW-0488">Methylation</keyword>
<comment type="subcellular location">
    <subcellularLocation>
        <location evidence="1">Cell membrane</location>
        <topology evidence="1">Single-pass membrane protein</topology>
    </subcellularLocation>
    <subcellularLocation>
        <location evidence="2">Cell surface</location>
    </subcellularLocation>
</comment>
<feature type="transmembrane region" description="Helical" evidence="10">
    <location>
        <begin position="12"/>
        <end position="32"/>
    </location>
</feature>
<dbReference type="SUPFAM" id="SSF54523">
    <property type="entry name" value="Pili subunits"/>
    <property type="match status" value="1"/>
</dbReference>
<dbReference type="PRINTS" id="PR00813">
    <property type="entry name" value="BCTERIALGSPG"/>
</dbReference>